<dbReference type="Gene3D" id="2.60.40.10">
    <property type="entry name" value="Immunoglobulins"/>
    <property type="match status" value="1"/>
</dbReference>
<keyword evidence="7" id="KW-0472">Membrane</keyword>
<dbReference type="InterPro" id="IPR013783">
    <property type="entry name" value="Ig-like_fold"/>
</dbReference>
<evidence type="ECO:0000256" key="2">
    <source>
        <dbReference type="ARBA" id="ARBA00004479"/>
    </source>
</evidence>
<dbReference type="InterPro" id="IPR011009">
    <property type="entry name" value="Kinase-like_dom_sf"/>
</dbReference>
<dbReference type="PANTHER" id="PTHR24416:SF611">
    <property type="entry name" value="TYROSINE-PROTEIN KINASE TRANSMEMBRANE RECEPTOR ROR"/>
    <property type="match status" value="1"/>
</dbReference>
<dbReference type="GO" id="GO:0007169">
    <property type="term" value="P:cell surface receptor protein tyrosine kinase signaling pathway"/>
    <property type="evidence" value="ECO:0007669"/>
    <property type="project" value="TreeGrafter"/>
</dbReference>
<dbReference type="InterPro" id="IPR057598">
    <property type="entry name" value="Fn3_PTPRU"/>
</dbReference>
<dbReference type="PROSITE" id="PS50011">
    <property type="entry name" value="PROTEIN_KINASE_DOM"/>
    <property type="match status" value="1"/>
</dbReference>
<keyword evidence="5" id="KW-0732">Signal</keyword>
<proteinExistence type="predicted"/>
<dbReference type="EnsemblMetazoa" id="AALB005738-RA">
    <property type="protein sequence ID" value="AALB005738-PA"/>
    <property type="gene ID" value="AALB005738"/>
</dbReference>
<evidence type="ECO:0000256" key="5">
    <source>
        <dbReference type="ARBA" id="ARBA00022729"/>
    </source>
</evidence>
<dbReference type="Pfam" id="PF13359">
    <property type="entry name" value="DDE_Tnp_4"/>
    <property type="match status" value="1"/>
</dbReference>
<dbReference type="InterPro" id="IPR027806">
    <property type="entry name" value="HARBI1_dom"/>
</dbReference>
<dbReference type="Pfam" id="PF00041">
    <property type="entry name" value="fn3"/>
    <property type="match status" value="1"/>
</dbReference>
<dbReference type="SUPFAM" id="SSF56112">
    <property type="entry name" value="Protein kinase-like (PK-like)"/>
    <property type="match status" value="1"/>
</dbReference>
<dbReference type="InterPro" id="IPR050122">
    <property type="entry name" value="RTK"/>
</dbReference>
<dbReference type="Proteomes" id="UP000069272">
    <property type="component" value="Chromosome 3L"/>
</dbReference>
<evidence type="ECO:0000256" key="7">
    <source>
        <dbReference type="ARBA" id="ARBA00023136"/>
    </source>
</evidence>
<sequence>MVTAIRRSSFLAVLLASVCCRMVVAEKRSFFGCYERDRFARIAMTTDSLDECVNNCEESFHRYAVLSDTRCSCTNTIRTRVVEDRECGLVCGKQPEMSCGGVNAQSLYETGIEVAGPVRNLRLENSSKQEATITIRWDLPAEDGAQVEQFQIIAEATRTHASYRIHPLRWSLPNTTSTFELSNLTPGTDYNVTVVSLSPKGEGGRASILGSTEIGIPDPEPEEPIILRRLGSTILIKIPRATNNNGPVSYYRVVVHYVNGELIQQIDESQLNTFQKSKENRVPYYIAAELEMKDDDSLHFTVGDGREYRSYFNPPITVRAHVHISIGVVSVRNHVVKVRYATTTHEQHQYPDHQHVNLKTVEIERNETLITILTVACILFGIVLTAAIILYIYLRYKTPSANPRPFADHHELTLQGPILEVENNGFMPDIYEQRGFEAELRDIIDGLEQSKHHPRKYLSLNINHILGSGKYGDVLAGSLQQGQDQDIPAHVHVVTDDMESVDQIAFLNEFRRLTALEEHANVILFLGVCVTPDWCYLLFEQMQTTLKQTLLNARVPNNVNSAKFSTISEEIVVNILCLVCDGMQFLADNNLMSKKLCARTVYVNTKFEVKVSAFGPPLYAEGTEKCIDIARWHAPEVIKFQNHSVKGDVWSFGLLIWECCCLGATPFGSTTTDNLFAAIRAGQKPERPAFMFEDLYQLCLNCWDLDASDRPNFIELRNYLRQTLPMLRYLLSFERKQTCPRIFQRPVVRAIVFPMELVNPSNPQLLVELVNGYRVLLQQQITQHLKRHRDHLVRMRHRFTQKLARRLARNYELYRQKRRQLESHLYTTIPKRLVPVQIKPYSRRWWKCVANGKEHFNQELFRMDYERFQLLCERLNDELAAENITHHWIPLSIETKVAIALYVLGTGADYRKAGDEFEVPMSTVHKCLLTFCNAVLYVFLEEEELIYLPVDEHADELEDVVEEFELLANIPRSMGVLDCMHIPIVPPEDDPQCYINSNGWSSVILQVAVDSNGCFMDVSQHSGSTNDETVLFESALYETMERQQFPTAMLNDKPLIPFLLADSGYPLLPWLMTPYQGPHLLPAQRSFNVYMARARTIASKAFERLTGRWKLLQDTVHLDISIVPTAIMTCCLLHNFLEIEKAPYLDQWNECPIEAEVAPEQPVWLCPILDEEGEEMRNHLSAYMEDNFPVVIDDI</sequence>
<protein>
    <recommendedName>
        <fullName evidence="11">Fibronectin type-III domain-containing protein</fullName>
    </recommendedName>
</protein>
<dbReference type="Pfam" id="PF23144">
    <property type="entry name" value="Fn3_PTPRU"/>
    <property type="match status" value="1"/>
</dbReference>
<evidence type="ECO:0000256" key="1">
    <source>
        <dbReference type="ARBA" id="ARBA00001968"/>
    </source>
</evidence>
<dbReference type="InterPro" id="IPR003961">
    <property type="entry name" value="FN3_dom"/>
</dbReference>
<reference evidence="9 10" key="1">
    <citation type="journal article" date="2017" name="G3 (Bethesda)">
        <title>The Physical Genome Mapping of Anopheles albimanus Corrected Scaffold Misassemblies and Identified Interarm Rearrangements in Genus Anopheles.</title>
        <authorList>
            <person name="Artemov G.N."/>
            <person name="Peery A.N."/>
            <person name="Jiang X."/>
            <person name="Tu Z."/>
            <person name="Stegniy V.N."/>
            <person name="Sharakhova M.V."/>
            <person name="Sharakhov I.V."/>
        </authorList>
    </citation>
    <scope>NUCLEOTIDE SEQUENCE [LARGE SCALE GENOMIC DNA]</scope>
    <source>
        <strain evidence="9 10">ALBI9_A</strain>
    </source>
</reference>
<dbReference type="GO" id="GO:0043235">
    <property type="term" value="C:receptor complex"/>
    <property type="evidence" value="ECO:0007669"/>
    <property type="project" value="TreeGrafter"/>
</dbReference>
<dbReference type="InterPro" id="IPR058353">
    <property type="entry name" value="DUF8040"/>
</dbReference>
<organism evidence="9 10">
    <name type="scientific">Anopheles albimanus</name>
    <name type="common">New world malaria mosquito</name>
    <dbReference type="NCBI Taxonomy" id="7167"/>
    <lineage>
        <taxon>Eukaryota</taxon>
        <taxon>Metazoa</taxon>
        <taxon>Ecdysozoa</taxon>
        <taxon>Arthropoda</taxon>
        <taxon>Hexapoda</taxon>
        <taxon>Insecta</taxon>
        <taxon>Pterygota</taxon>
        <taxon>Neoptera</taxon>
        <taxon>Endopterygota</taxon>
        <taxon>Diptera</taxon>
        <taxon>Nematocera</taxon>
        <taxon>Culicoidea</taxon>
        <taxon>Culicidae</taxon>
        <taxon>Anophelinae</taxon>
        <taxon>Anopheles</taxon>
    </lineage>
</organism>
<keyword evidence="10" id="KW-1185">Reference proteome</keyword>
<dbReference type="PRINTS" id="PR00109">
    <property type="entry name" value="TYRKINASE"/>
</dbReference>
<evidence type="ECO:0000256" key="3">
    <source>
        <dbReference type="ARBA" id="ARBA00022692"/>
    </source>
</evidence>
<dbReference type="Pfam" id="PF07714">
    <property type="entry name" value="PK_Tyr_Ser-Thr"/>
    <property type="match status" value="1"/>
</dbReference>
<evidence type="ECO:0000313" key="9">
    <source>
        <dbReference type="EnsemblMetazoa" id="AALB005738-PA"/>
    </source>
</evidence>
<keyword evidence="3" id="KW-0812">Transmembrane</keyword>
<dbReference type="GO" id="GO:0007399">
    <property type="term" value="P:nervous system development"/>
    <property type="evidence" value="ECO:0007669"/>
    <property type="project" value="UniProtKB-ARBA"/>
</dbReference>
<evidence type="ECO:0000256" key="8">
    <source>
        <dbReference type="ARBA" id="ARBA00023180"/>
    </source>
</evidence>
<evidence type="ECO:0000256" key="4">
    <source>
        <dbReference type="ARBA" id="ARBA00022723"/>
    </source>
</evidence>
<dbReference type="VEuPathDB" id="VectorBase:AALB20_031452"/>
<dbReference type="VEuPathDB" id="VectorBase:AALB005738"/>
<evidence type="ECO:0008006" key="11">
    <source>
        <dbReference type="Google" id="ProtNLM"/>
    </source>
</evidence>
<dbReference type="PROSITE" id="PS50853">
    <property type="entry name" value="FN3"/>
    <property type="match status" value="1"/>
</dbReference>
<dbReference type="InterPro" id="IPR036116">
    <property type="entry name" value="FN3_sf"/>
</dbReference>
<dbReference type="STRING" id="7167.A0A182FGU5"/>
<evidence type="ECO:0000313" key="10">
    <source>
        <dbReference type="Proteomes" id="UP000069272"/>
    </source>
</evidence>
<dbReference type="PROSITE" id="PS51212">
    <property type="entry name" value="WSC"/>
    <property type="match status" value="1"/>
</dbReference>
<dbReference type="GO" id="GO:0030154">
    <property type="term" value="P:cell differentiation"/>
    <property type="evidence" value="ECO:0007669"/>
    <property type="project" value="UniProtKB-ARBA"/>
</dbReference>
<dbReference type="GO" id="GO:0004714">
    <property type="term" value="F:transmembrane receptor protein tyrosine kinase activity"/>
    <property type="evidence" value="ECO:0007669"/>
    <property type="project" value="UniProtKB-ARBA"/>
</dbReference>
<keyword evidence="4" id="KW-0479">Metal-binding</keyword>
<dbReference type="SUPFAM" id="SSF49265">
    <property type="entry name" value="Fibronectin type III"/>
    <property type="match status" value="1"/>
</dbReference>
<dbReference type="GO" id="GO:0005524">
    <property type="term" value="F:ATP binding"/>
    <property type="evidence" value="ECO:0007669"/>
    <property type="project" value="InterPro"/>
</dbReference>
<dbReference type="Gene3D" id="3.30.200.20">
    <property type="entry name" value="Phosphorylase Kinase, domain 1"/>
    <property type="match status" value="1"/>
</dbReference>
<keyword evidence="6" id="KW-1133">Transmembrane helix</keyword>
<comment type="cofactor">
    <cofactor evidence="1">
        <name>a divalent metal cation</name>
        <dbReference type="ChEBI" id="CHEBI:60240"/>
    </cofactor>
</comment>
<dbReference type="VEuPathDB" id="VectorBase:AALB20_031343"/>
<dbReference type="SMART" id="SM00060">
    <property type="entry name" value="FN3"/>
    <property type="match status" value="1"/>
</dbReference>
<accession>A0A182FGU5</accession>
<dbReference type="AlphaFoldDB" id="A0A182FGU5"/>
<keyword evidence="8" id="KW-0325">Glycoprotein</keyword>
<dbReference type="InterPro" id="IPR001245">
    <property type="entry name" value="Ser-Thr/Tyr_kinase_cat_dom"/>
</dbReference>
<reference evidence="9" key="2">
    <citation type="submission" date="2022-08" db="UniProtKB">
        <authorList>
            <consortium name="EnsemblMetazoa"/>
        </authorList>
    </citation>
    <scope>IDENTIFICATION</scope>
    <source>
        <strain evidence="9">STECLA/ALBI9_A</strain>
    </source>
</reference>
<dbReference type="InterPro" id="IPR000719">
    <property type="entry name" value="Prot_kinase_dom"/>
</dbReference>
<dbReference type="CDD" id="cd00063">
    <property type="entry name" value="FN3"/>
    <property type="match status" value="1"/>
</dbReference>
<name>A0A182FGU5_ANOAL</name>
<dbReference type="PANTHER" id="PTHR24416">
    <property type="entry name" value="TYROSINE-PROTEIN KINASE RECEPTOR"/>
    <property type="match status" value="1"/>
</dbReference>
<dbReference type="Gene3D" id="1.10.510.10">
    <property type="entry name" value="Transferase(Phosphotransferase) domain 1"/>
    <property type="match status" value="1"/>
</dbReference>
<dbReference type="GO" id="GO:0005886">
    <property type="term" value="C:plasma membrane"/>
    <property type="evidence" value="ECO:0007669"/>
    <property type="project" value="TreeGrafter"/>
</dbReference>
<comment type="subcellular location">
    <subcellularLocation>
        <location evidence="2">Membrane</location>
        <topology evidence="2">Single-pass type I membrane protein</topology>
    </subcellularLocation>
</comment>
<dbReference type="GO" id="GO:0046872">
    <property type="term" value="F:metal ion binding"/>
    <property type="evidence" value="ECO:0007669"/>
    <property type="project" value="UniProtKB-KW"/>
</dbReference>
<evidence type="ECO:0000256" key="6">
    <source>
        <dbReference type="ARBA" id="ARBA00022989"/>
    </source>
</evidence>
<dbReference type="Pfam" id="PF26138">
    <property type="entry name" value="DUF8040"/>
    <property type="match status" value="1"/>
</dbReference>
<dbReference type="InterPro" id="IPR002889">
    <property type="entry name" value="WSC_carb-bd"/>
</dbReference>
<dbReference type="CDD" id="cd00192">
    <property type="entry name" value="PTKc"/>
    <property type="match status" value="1"/>
</dbReference>